<feature type="region of interest" description="Disordered" evidence="1">
    <location>
        <begin position="312"/>
        <end position="341"/>
    </location>
</feature>
<dbReference type="InterPro" id="IPR003768">
    <property type="entry name" value="ScpA"/>
</dbReference>
<dbReference type="PANTHER" id="PTHR33969:SF2">
    <property type="entry name" value="SEGREGATION AND CONDENSATION PROTEIN A"/>
    <property type="match status" value="1"/>
</dbReference>
<dbReference type="RefSeq" id="WP_108383102.1">
    <property type="nucleotide sequence ID" value="NZ_CP028858.1"/>
</dbReference>
<evidence type="ECO:0000256" key="1">
    <source>
        <dbReference type="SAM" id="MobiDB-lite"/>
    </source>
</evidence>
<dbReference type="GeneID" id="36512867"/>
<dbReference type="AlphaFoldDB" id="A0A2R4X2J4"/>
<dbReference type="Pfam" id="PF02616">
    <property type="entry name" value="SMC_ScpA"/>
    <property type="match status" value="1"/>
</dbReference>
<feature type="compositionally biased region" description="Acidic residues" evidence="1">
    <location>
        <begin position="120"/>
        <end position="132"/>
    </location>
</feature>
<proteinExistence type="predicted"/>
<dbReference type="KEGG" id="harc:HARCEL1_10130"/>
<feature type="compositionally biased region" description="Pro residues" evidence="1">
    <location>
        <begin position="137"/>
        <end position="146"/>
    </location>
</feature>
<feature type="compositionally biased region" description="Basic and acidic residues" evidence="1">
    <location>
        <begin position="1"/>
        <end position="39"/>
    </location>
</feature>
<reference evidence="2 3" key="1">
    <citation type="submission" date="2018-04" db="EMBL/GenBank/DDBJ databases">
        <title>Halococcoides cellulosivorans gen. nov., sp. nov., an extremely halophilic cellulose-utilizing haloarchaeon from hypersaline lakes.</title>
        <authorList>
            <person name="Sorokin D.Y."/>
            <person name="Toshchakov S.V."/>
            <person name="Samarov N.I."/>
            <person name="Korzhenkov A."/>
            <person name="Kublanov I.V."/>
        </authorList>
    </citation>
    <scope>NUCLEOTIDE SEQUENCE [LARGE SCALE GENOMIC DNA]</scope>
    <source>
        <strain evidence="2 3">HArcel1</strain>
    </source>
</reference>
<dbReference type="PANTHER" id="PTHR33969">
    <property type="entry name" value="SEGREGATION AND CONDENSATION PROTEIN A"/>
    <property type="match status" value="1"/>
</dbReference>
<evidence type="ECO:0000313" key="3">
    <source>
        <dbReference type="Proteomes" id="UP000244727"/>
    </source>
</evidence>
<feature type="compositionally biased region" description="Acidic residues" evidence="1">
    <location>
        <begin position="320"/>
        <end position="329"/>
    </location>
</feature>
<organism evidence="2 3">
    <name type="scientific">Halococcoides cellulosivorans</name>
    <dbReference type="NCBI Taxonomy" id="1679096"/>
    <lineage>
        <taxon>Archaea</taxon>
        <taxon>Methanobacteriati</taxon>
        <taxon>Methanobacteriota</taxon>
        <taxon>Stenosarchaea group</taxon>
        <taxon>Halobacteria</taxon>
        <taxon>Halobacteriales</taxon>
        <taxon>Haloarculaceae</taxon>
        <taxon>Halococcoides</taxon>
    </lineage>
</organism>
<protein>
    <submittedName>
        <fullName evidence="2">Segregation/condensation protein A</fullName>
    </submittedName>
</protein>
<feature type="region of interest" description="Disordered" evidence="1">
    <location>
        <begin position="1"/>
        <end position="62"/>
    </location>
</feature>
<feature type="region of interest" description="Disordered" evidence="1">
    <location>
        <begin position="120"/>
        <end position="152"/>
    </location>
</feature>
<sequence>MTDAPDERSESEHPAGREADDRRESEHPAERNGDERRDPLGPPRPDGGAVATADTEGPVQPVDVLVDLADDGEIDPWDIDVVRVTDRFLDRLDESDLRASARALFYASVLVRMKSEMLLEDEEDEPDPEDPWAEPRPGAPPEPGGPDPFADLEREIDRRIDRKRARGSPRTLDELVRELREIEREARWKESREYDTSDSPKGFRRGTQRLDYRSGDADRAAGEPTAEDVTGTTHAEHIEDLLDDVRAAIEAEFEAGRSEVLFAEIEDAGPSRVQTYLGVLFLCDRDVIDMEQDALFGDLWLQQPGIRDDDATAASALADSDGDEADPEAADPATPEPTDDD</sequence>
<name>A0A2R4X2J4_9EURY</name>
<keyword evidence="3" id="KW-1185">Reference proteome</keyword>
<dbReference type="Proteomes" id="UP000244727">
    <property type="component" value="Chromosome"/>
</dbReference>
<gene>
    <name evidence="2" type="ORF">HARCEL1_10130</name>
</gene>
<evidence type="ECO:0000313" key="2">
    <source>
        <dbReference type="EMBL" id="AWB28039.1"/>
    </source>
</evidence>
<feature type="region of interest" description="Disordered" evidence="1">
    <location>
        <begin position="188"/>
        <end position="234"/>
    </location>
</feature>
<feature type="compositionally biased region" description="Basic and acidic residues" evidence="1">
    <location>
        <begin position="208"/>
        <end position="221"/>
    </location>
</feature>
<accession>A0A2R4X2J4</accession>
<dbReference type="Gene3D" id="6.10.250.2410">
    <property type="match status" value="1"/>
</dbReference>
<dbReference type="EMBL" id="CP028858">
    <property type="protein sequence ID" value="AWB28039.1"/>
    <property type="molecule type" value="Genomic_DNA"/>
</dbReference>